<keyword evidence="2" id="KW-1185">Reference proteome</keyword>
<gene>
    <name evidence="1" type="ORF">FGO68_gene918</name>
</gene>
<accession>A0A8J8P5F5</accession>
<comment type="caution">
    <text evidence="1">The sequence shown here is derived from an EMBL/GenBank/DDBJ whole genome shotgun (WGS) entry which is preliminary data.</text>
</comment>
<name>A0A8J8P5F5_HALGN</name>
<evidence type="ECO:0000313" key="2">
    <source>
        <dbReference type="Proteomes" id="UP000785679"/>
    </source>
</evidence>
<dbReference type="EMBL" id="RRYP01000515">
    <property type="protein sequence ID" value="TNV87298.1"/>
    <property type="molecule type" value="Genomic_DNA"/>
</dbReference>
<protein>
    <submittedName>
        <fullName evidence="1">Uncharacterized protein</fullName>
    </submittedName>
</protein>
<organism evidence="1 2">
    <name type="scientific">Halteria grandinella</name>
    <dbReference type="NCBI Taxonomy" id="5974"/>
    <lineage>
        <taxon>Eukaryota</taxon>
        <taxon>Sar</taxon>
        <taxon>Alveolata</taxon>
        <taxon>Ciliophora</taxon>
        <taxon>Intramacronucleata</taxon>
        <taxon>Spirotrichea</taxon>
        <taxon>Stichotrichia</taxon>
        <taxon>Sporadotrichida</taxon>
        <taxon>Halteriidae</taxon>
        <taxon>Halteria</taxon>
    </lineage>
</organism>
<evidence type="ECO:0000313" key="1">
    <source>
        <dbReference type="EMBL" id="TNV87298.1"/>
    </source>
</evidence>
<dbReference type="AlphaFoldDB" id="A0A8J8P5F5"/>
<reference evidence="1" key="1">
    <citation type="submission" date="2019-06" db="EMBL/GenBank/DDBJ databases">
        <authorList>
            <person name="Zheng W."/>
        </authorList>
    </citation>
    <scope>NUCLEOTIDE SEQUENCE</scope>
    <source>
        <strain evidence="1">QDHG01</strain>
    </source>
</reference>
<sequence>MKPILIYNIWPIQDYLDINWRDERQEETIQRKTRRKKLSLSLLSLKPNTFRYCDADYSLIITKYELIFIDDGHDLQQEVVQLIRHTLCR</sequence>
<dbReference type="Proteomes" id="UP000785679">
    <property type="component" value="Unassembled WGS sequence"/>
</dbReference>
<proteinExistence type="predicted"/>